<evidence type="ECO:0000313" key="2">
    <source>
        <dbReference type="Proteomes" id="UP000187209"/>
    </source>
</evidence>
<dbReference type="EMBL" id="MPUH01000149">
    <property type="protein sequence ID" value="OMJ88497.1"/>
    <property type="molecule type" value="Genomic_DNA"/>
</dbReference>
<protein>
    <submittedName>
        <fullName evidence="1">Uncharacterized protein</fullName>
    </submittedName>
</protein>
<comment type="caution">
    <text evidence="1">The sequence shown here is derived from an EMBL/GenBank/DDBJ whole genome shotgun (WGS) entry which is preliminary data.</text>
</comment>
<reference evidence="1 2" key="1">
    <citation type="submission" date="2016-11" db="EMBL/GenBank/DDBJ databases">
        <title>The macronuclear genome of Stentor coeruleus: a giant cell with tiny introns.</title>
        <authorList>
            <person name="Slabodnick M."/>
            <person name="Ruby J.G."/>
            <person name="Reiff S.B."/>
            <person name="Swart E.C."/>
            <person name="Gosai S."/>
            <person name="Prabakaran S."/>
            <person name="Witkowska E."/>
            <person name="Larue G.E."/>
            <person name="Fisher S."/>
            <person name="Freeman R.M."/>
            <person name="Gunawardena J."/>
            <person name="Chu W."/>
            <person name="Stover N.A."/>
            <person name="Gregory B.D."/>
            <person name="Nowacki M."/>
            <person name="Derisi J."/>
            <person name="Roy S.W."/>
            <person name="Marshall W.F."/>
            <person name="Sood P."/>
        </authorList>
    </citation>
    <scope>NUCLEOTIDE SEQUENCE [LARGE SCALE GENOMIC DNA]</scope>
    <source>
        <strain evidence="1">WM001</strain>
    </source>
</reference>
<accession>A0A1R2CHL2</accession>
<gene>
    <name evidence="1" type="ORF">SteCoe_9530</name>
</gene>
<dbReference type="Proteomes" id="UP000187209">
    <property type="component" value="Unassembled WGS sequence"/>
</dbReference>
<organism evidence="1 2">
    <name type="scientific">Stentor coeruleus</name>
    <dbReference type="NCBI Taxonomy" id="5963"/>
    <lineage>
        <taxon>Eukaryota</taxon>
        <taxon>Sar</taxon>
        <taxon>Alveolata</taxon>
        <taxon>Ciliophora</taxon>
        <taxon>Postciliodesmatophora</taxon>
        <taxon>Heterotrichea</taxon>
        <taxon>Heterotrichida</taxon>
        <taxon>Stentoridae</taxon>
        <taxon>Stentor</taxon>
    </lineage>
</organism>
<evidence type="ECO:0000313" key="1">
    <source>
        <dbReference type="EMBL" id="OMJ88497.1"/>
    </source>
</evidence>
<sequence>MEIWQDYQSGKYYTLDSSEGIQYPCNRFGREKKILCSYEAGYFHKINPRVFPVDKNFAIQPKKFDGYCQFPRPYEKSSIKIPYTKTQSKSPKCCRIYDKSKIPHPLEFLSVSDLKSKKRFSPVSKISRSSSYRKYKCESLEDLKKSRDYTISEVKTVEYLNTKKTIESEILNKRRKANTPKETRRKMKGYFYTKFKTSSDLIKIENNICQKTNPILIEKKDKFEEFEKNTLERKRKATRLLQIASSY</sequence>
<proteinExistence type="predicted"/>
<dbReference type="AlphaFoldDB" id="A0A1R2CHL2"/>
<name>A0A1R2CHL2_9CILI</name>
<keyword evidence="2" id="KW-1185">Reference proteome</keyword>